<dbReference type="InterPro" id="IPR008969">
    <property type="entry name" value="CarboxyPept-like_regulatory"/>
</dbReference>
<evidence type="ECO:0000313" key="2">
    <source>
        <dbReference type="Proteomes" id="UP000184782"/>
    </source>
</evidence>
<dbReference type="AlphaFoldDB" id="A0A1N6HP87"/>
<dbReference type="Pfam" id="PF13715">
    <property type="entry name" value="CarbopepD_reg_2"/>
    <property type="match status" value="1"/>
</dbReference>
<dbReference type="EMBL" id="FSRQ01000002">
    <property type="protein sequence ID" value="SIO21624.1"/>
    <property type="molecule type" value="Genomic_DNA"/>
</dbReference>
<dbReference type="STRING" id="59733.SAMN05421769_2718"/>
<gene>
    <name evidence="1" type="ORF">SAMN05421769_2718</name>
</gene>
<dbReference type="Proteomes" id="UP000184782">
    <property type="component" value="Unassembled WGS sequence"/>
</dbReference>
<evidence type="ECO:0000313" key="1">
    <source>
        <dbReference type="EMBL" id="SIO21624.1"/>
    </source>
</evidence>
<dbReference type="Gene3D" id="2.60.40.1120">
    <property type="entry name" value="Carboxypeptidase-like, regulatory domain"/>
    <property type="match status" value="1"/>
</dbReference>
<reference evidence="2" key="1">
    <citation type="submission" date="2016-12" db="EMBL/GenBank/DDBJ databases">
        <authorList>
            <person name="Varghese N."/>
            <person name="Submissions S."/>
        </authorList>
    </citation>
    <scope>NUCLEOTIDE SEQUENCE [LARGE SCALE GENOMIC DNA]</scope>
    <source>
        <strain evidence="2">DSM 16779</strain>
    </source>
</reference>
<protein>
    <submittedName>
        <fullName evidence="1">CarboxypepD_reg-like domain-containing protein</fullName>
    </submittedName>
</protein>
<dbReference type="SUPFAM" id="SSF49464">
    <property type="entry name" value="Carboxypeptidase regulatory domain-like"/>
    <property type="match status" value="1"/>
</dbReference>
<accession>A0A1N6HP87</accession>
<keyword evidence="2" id="KW-1185">Reference proteome</keyword>
<name>A0A1N6HP87_9FLAO</name>
<proteinExistence type="predicted"/>
<organism evidence="1 2">
    <name type="scientific">Chryseobacterium scophthalmum</name>
    <dbReference type="NCBI Taxonomy" id="59733"/>
    <lineage>
        <taxon>Bacteria</taxon>
        <taxon>Pseudomonadati</taxon>
        <taxon>Bacteroidota</taxon>
        <taxon>Flavobacteriia</taxon>
        <taxon>Flavobacteriales</taxon>
        <taxon>Weeksellaceae</taxon>
        <taxon>Chryseobacterium group</taxon>
        <taxon>Chryseobacterium</taxon>
    </lineage>
</organism>
<sequence length="881" mass="102416">MILLLFSISKFNAQSFSGIVYNDSKKPLAGAIITLLTPETEETEDYVLSDEKGFFSIENVKKGNYKVVINALGYTKIENKINVTGDLKINYNLILEKEQKIEEVILTATKPIKIKSDTIEMTAKSFMNGTEKNVEDLLKKLPGVTVENDGKIKIQGREVEKVMVENDDFFERGYTLLTKNMSVKPIEKVQILQSYSNNKLLKGVENSDKVAINLTLADDAKRDWFGSADLSSSFFPESFYSEKINLAKFGKRAKYFLLGSINNIGNNTIGDIDHLIKPSIQDEAGFINIETDAYKFGAENFIYLPFGSEKAKFNNDKLISANAIFKLNEKMKLKIVSLGNFEKINFNKTSTTNFNLGDTQFTNIEEFYRKSKKTNYFNKLDFEFDISKKMTLKYSGNINYWTNNKFENQNLNGLPWSVNQNTDNHSTDSHLLLTNKINEKLVWLNGIRYLNQSVKDYNFSDQFFFNELFTEYEGVSNFNQNSNSNIQFLGIISQILYRTEKENLWNFSFYNYNTVQGFRNIMGFEKNAVSFFFPDDYKNDFKNRNNDFVVSLKQTSSFGKFKINPQLDIHYVKNSFENRNENIKNEDFFYIIPNLNISWAVHNKGKLNTSVFLSRNNTMVTDMLPNYFSDAPRSLIKGLNDFDYLKNSGATLKYTYGNWNDRVFINLYGSYTKFHNYLSYNYNIQQEYTVSDLLFLKNRNDYLFSSELSYYLRAIRSNLKIGYTVSTSQYEDQIENGNIRNVLSSYNQIGFQLKSAWKKVLDYRIGTNLNVSKINTDQQESKVLNQEAFLDLVFTLSEKTKLELKGKYYSFDGFINKENSYSFLDFKLKYQYDKNVSFSLIGNNLFNTKKFREFSITSYSTYISEYSLFPRYLMLEMNFGL</sequence>
<dbReference type="SUPFAM" id="SSF56935">
    <property type="entry name" value="Porins"/>
    <property type="match status" value="1"/>
</dbReference>